<proteinExistence type="predicted"/>
<evidence type="ECO:0000256" key="1">
    <source>
        <dbReference type="SAM" id="SignalP"/>
    </source>
</evidence>
<evidence type="ECO:0000313" key="3">
    <source>
        <dbReference type="Proteomes" id="UP001367508"/>
    </source>
</evidence>
<feature type="chain" id="PRO_5042988220" evidence="1">
    <location>
        <begin position="19"/>
        <end position="75"/>
    </location>
</feature>
<name>A0AAN9LXY1_CANGL</name>
<organism evidence="2 3">
    <name type="scientific">Canavalia gladiata</name>
    <name type="common">Sword bean</name>
    <name type="synonym">Dolichos gladiatus</name>
    <dbReference type="NCBI Taxonomy" id="3824"/>
    <lineage>
        <taxon>Eukaryota</taxon>
        <taxon>Viridiplantae</taxon>
        <taxon>Streptophyta</taxon>
        <taxon>Embryophyta</taxon>
        <taxon>Tracheophyta</taxon>
        <taxon>Spermatophyta</taxon>
        <taxon>Magnoliopsida</taxon>
        <taxon>eudicotyledons</taxon>
        <taxon>Gunneridae</taxon>
        <taxon>Pentapetalae</taxon>
        <taxon>rosids</taxon>
        <taxon>fabids</taxon>
        <taxon>Fabales</taxon>
        <taxon>Fabaceae</taxon>
        <taxon>Papilionoideae</taxon>
        <taxon>50 kb inversion clade</taxon>
        <taxon>NPAAA clade</taxon>
        <taxon>indigoferoid/millettioid clade</taxon>
        <taxon>Phaseoleae</taxon>
        <taxon>Canavalia</taxon>
    </lineage>
</organism>
<protein>
    <submittedName>
        <fullName evidence="2">Uncharacterized protein</fullName>
    </submittedName>
</protein>
<sequence>MAFPSLTLCLSLLAGCVGTYSPKVRPKRNLLWELLPLRKDYYLFKLYASILHNILPPDTSSYISYQQISIHVYRT</sequence>
<dbReference type="AlphaFoldDB" id="A0AAN9LXY1"/>
<dbReference type="EMBL" id="JAYMYQ010000003">
    <property type="protein sequence ID" value="KAK7344202.1"/>
    <property type="molecule type" value="Genomic_DNA"/>
</dbReference>
<dbReference type="Proteomes" id="UP001367508">
    <property type="component" value="Unassembled WGS sequence"/>
</dbReference>
<keyword evidence="3" id="KW-1185">Reference proteome</keyword>
<feature type="signal peptide" evidence="1">
    <location>
        <begin position="1"/>
        <end position="18"/>
    </location>
</feature>
<evidence type="ECO:0000313" key="2">
    <source>
        <dbReference type="EMBL" id="KAK7344202.1"/>
    </source>
</evidence>
<accession>A0AAN9LXY1</accession>
<reference evidence="2 3" key="1">
    <citation type="submission" date="2024-01" db="EMBL/GenBank/DDBJ databases">
        <title>The genomes of 5 underutilized Papilionoideae crops provide insights into root nodulation and disease resistanc.</title>
        <authorList>
            <person name="Jiang F."/>
        </authorList>
    </citation>
    <scope>NUCLEOTIDE SEQUENCE [LARGE SCALE GENOMIC DNA]</scope>
    <source>
        <strain evidence="2">LVBAO_FW01</strain>
        <tissue evidence="2">Leaves</tissue>
    </source>
</reference>
<keyword evidence="1" id="KW-0732">Signal</keyword>
<gene>
    <name evidence="2" type="ORF">VNO77_13553</name>
</gene>
<comment type="caution">
    <text evidence="2">The sequence shown here is derived from an EMBL/GenBank/DDBJ whole genome shotgun (WGS) entry which is preliminary data.</text>
</comment>